<feature type="region of interest" description="Disordered" evidence="5">
    <location>
        <begin position="35"/>
        <end position="55"/>
    </location>
</feature>
<keyword evidence="9" id="KW-1185">Reference proteome</keyword>
<keyword evidence="6" id="KW-0732">Signal</keyword>
<evidence type="ECO:0000313" key="8">
    <source>
        <dbReference type="EMBL" id="GAA0759722.1"/>
    </source>
</evidence>
<comment type="caution">
    <text evidence="8">The sequence shown here is derived from an EMBL/GenBank/DDBJ whole genome shotgun (WGS) entry which is preliminary data.</text>
</comment>
<feature type="compositionally biased region" description="Low complexity" evidence="5">
    <location>
        <begin position="123"/>
        <end position="139"/>
    </location>
</feature>
<evidence type="ECO:0000256" key="5">
    <source>
        <dbReference type="SAM" id="MobiDB-lite"/>
    </source>
</evidence>
<evidence type="ECO:0000256" key="2">
    <source>
        <dbReference type="ARBA" id="ARBA00022692"/>
    </source>
</evidence>
<dbReference type="EMBL" id="BAAAEW010000026">
    <property type="protein sequence ID" value="GAA0759722.1"/>
    <property type="molecule type" value="Genomic_DNA"/>
</dbReference>
<evidence type="ECO:0000256" key="1">
    <source>
        <dbReference type="ARBA" id="ARBA00004167"/>
    </source>
</evidence>
<evidence type="ECO:0000256" key="4">
    <source>
        <dbReference type="ARBA" id="ARBA00023136"/>
    </source>
</evidence>
<feature type="chain" id="PRO_5047439643" description="TonB C-terminal domain-containing protein" evidence="6">
    <location>
        <begin position="23"/>
        <end position="301"/>
    </location>
</feature>
<keyword evidence="4" id="KW-0472">Membrane</keyword>
<evidence type="ECO:0000313" key="9">
    <source>
        <dbReference type="Proteomes" id="UP001500279"/>
    </source>
</evidence>
<dbReference type="Gene3D" id="3.30.2420.10">
    <property type="entry name" value="TonB"/>
    <property type="match status" value="1"/>
</dbReference>
<name>A0ABN1KA12_9BURK</name>
<keyword evidence="2" id="KW-0812">Transmembrane</keyword>
<dbReference type="NCBIfam" id="TIGR01352">
    <property type="entry name" value="tonB_Cterm"/>
    <property type="match status" value="1"/>
</dbReference>
<dbReference type="Proteomes" id="UP001500279">
    <property type="component" value="Unassembled WGS sequence"/>
</dbReference>
<feature type="signal peptide" evidence="6">
    <location>
        <begin position="1"/>
        <end position="22"/>
    </location>
</feature>
<reference evidence="8 9" key="1">
    <citation type="journal article" date="2019" name="Int. J. Syst. Evol. Microbiol.">
        <title>The Global Catalogue of Microorganisms (GCM) 10K type strain sequencing project: providing services to taxonomists for standard genome sequencing and annotation.</title>
        <authorList>
            <consortium name="The Broad Institute Genomics Platform"/>
            <consortium name="The Broad Institute Genome Sequencing Center for Infectious Disease"/>
            <person name="Wu L."/>
            <person name="Ma J."/>
        </authorList>
    </citation>
    <scope>NUCLEOTIDE SEQUENCE [LARGE SCALE GENOMIC DNA]</scope>
    <source>
        <strain evidence="8 9">JCM 15503</strain>
    </source>
</reference>
<accession>A0ABN1KA12</accession>
<feature type="compositionally biased region" description="Basic and acidic residues" evidence="5">
    <location>
        <begin position="105"/>
        <end position="116"/>
    </location>
</feature>
<gene>
    <name evidence="8" type="ORF">GCM10009107_41470</name>
</gene>
<organism evidence="8 9">
    <name type="scientific">Ideonella azotifigens</name>
    <dbReference type="NCBI Taxonomy" id="513160"/>
    <lineage>
        <taxon>Bacteria</taxon>
        <taxon>Pseudomonadati</taxon>
        <taxon>Pseudomonadota</taxon>
        <taxon>Betaproteobacteria</taxon>
        <taxon>Burkholderiales</taxon>
        <taxon>Sphaerotilaceae</taxon>
        <taxon>Ideonella</taxon>
    </lineage>
</organism>
<dbReference type="InterPro" id="IPR037682">
    <property type="entry name" value="TonB_C"/>
</dbReference>
<dbReference type="InterPro" id="IPR006260">
    <property type="entry name" value="TonB/TolA_C"/>
</dbReference>
<comment type="subcellular location">
    <subcellularLocation>
        <location evidence="1">Membrane</location>
        <topology evidence="1">Single-pass membrane protein</topology>
    </subcellularLocation>
</comment>
<dbReference type="PROSITE" id="PS52015">
    <property type="entry name" value="TONB_CTD"/>
    <property type="match status" value="1"/>
</dbReference>
<dbReference type="RefSeq" id="WP_231010046.1">
    <property type="nucleotide sequence ID" value="NZ_BAAAEW010000026.1"/>
</dbReference>
<feature type="region of interest" description="Disordered" evidence="5">
    <location>
        <begin position="74"/>
        <end position="175"/>
    </location>
</feature>
<evidence type="ECO:0000256" key="6">
    <source>
        <dbReference type="SAM" id="SignalP"/>
    </source>
</evidence>
<evidence type="ECO:0000259" key="7">
    <source>
        <dbReference type="PROSITE" id="PS52015"/>
    </source>
</evidence>
<evidence type="ECO:0000256" key="3">
    <source>
        <dbReference type="ARBA" id="ARBA00022989"/>
    </source>
</evidence>
<feature type="compositionally biased region" description="Low complexity" evidence="5">
    <location>
        <begin position="94"/>
        <end position="104"/>
    </location>
</feature>
<protein>
    <recommendedName>
        <fullName evidence="7">TonB C-terminal domain-containing protein</fullName>
    </recommendedName>
</protein>
<sequence length="301" mass="30476">MDSAVVVTCLSVALLAGLPAVAQTAKPASTAKTAAAASAPADDDLAPPPGFEMSDRVKREAARPMYWIKMHAEPAKEQAKETAKAPPPAPPRPQATAAPALATKEPAKDTAKDTAKDAGLNHPPATAAAAAPVAAQAKAGTGTSPPLGDGPVSLATGAPLATSNPGATGSASAASTAPAPAVSAPAEQAVALVTPSVAPPVAKPPAPPPPAPVEDLSPVQLVIMNGREPQFPDSLMRRLRKGTVQIRIDVNNAGEVTDTNVVQSSNPRLDQPAMEAVRAMRFQPIRRPTTAILNFGFDLDS</sequence>
<proteinExistence type="predicted"/>
<feature type="domain" description="TonB C-terminal" evidence="7">
    <location>
        <begin position="216"/>
        <end position="301"/>
    </location>
</feature>
<keyword evidence="3" id="KW-1133">Transmembrane helix</keyword>
<feature type="compositionally biased region" description="Basic and acidic residues" evidence="5">
    <location>
        <begin position="74"/>
        <end position="83"/>
    </location>
</feature>
<feature type="compositionally biased region" description="Low complexity" evidence="5">
    <location>
        <begin position="161"/>
        <end position="175"/>
    </location>
</feature>
<dbReference type="SUPFAM" id="SSF74653">
    <property type="entry name" value="TolA/TonB C-terminal domain"/>
    <property type="match status" value="1"/>
</dbReference>
<dbReference type="Pfam" id="PF03544">
    <property type="entry name" value="TonB_C"/>
    <property type="match status" value="1"/>
</dbReference>